<evidence type="ECO:0000313" key="2">
    <source>
        <dbReference type="Proteomes" id="UP000507245"/>
    </source>
</evidence>
<keyword evidence="2" id="KW-1185">Reference proteome</keyword>
<reference evidence="2" key="1">
    <citation type="journal article" date="2020" name="Genome Biol.">
        <title>Gamete binning: chromosome-level and haplotype-resolved genome assembly enabled by high-throughput single-cell sequencing of gamete genomes.</title>
        <authorList>
            <person name="Campoy J.A."/>
            <person name="Sun H."/>
            <person name="Goel M."/>
            <person name="Jiao W.-B."/>
            <person name="Folz-Donahue K."/>
            <person name="Wang N."/>
            <person name="Rubio M."/>
            <person name="Liu C."/>
            <person name="Kukat C."/>
            <person name="Ruiz D."/>
            <person name="Huettel B."/>
            <person name="Schneeberger K."/>
        </authorList>
    </citation>
    <scope>NUCLEOTIDE SEQUENCE [LARGE SCALE GENOMIC DNA]</scope>
    <source>
        <strain evidence="2">cv. Rojo Pasion</strain>
    </source>
</reference>
<protein>
    <submittedName>
        <fullName evidence="1">Uncharacterized protein</fullName>
    </submittedName>
</protein>
<proteinExistence type="predicted"/>
<dbReference type="OrthoDB" id="1422773at2759"/>
<gene>
    <name evidence="1" type="ORF">ORAREDHAP_LOCUS10975</name>
</gene>
<dbReference type="EMBL" id="CAEKKB010000002">
    <property type="protein sequence ID" value="CAB4298532.1"/>
    <property type="molecule type" value="Genomic_DNA"/>
</dbReference>
<dbReference type="AlphaFoldDB" id="A0A6J5WFX7"/>
<name>A0A6J5WFX7_PRUAR</name>
<sequence length="61" mass="7156">MTDYVSRDELLDEENIAQLALLAYCDPITFDDVMRSSKWRKAMDLEIEAIVMDIQDMLKEN</sequence>
<dbReference type="Proteomes" id="UP000507245">
    <property type="component" value="Unassembled WGS sequence"/>
</dbReference>
<evidence type="ECO:0000313" key="1">
    <source>
        <dbReference type="EMBL" id="CAB4298532.1"/>
    </source>
</evidence>
<organism evidence="1 2">
    <name type="scientific">Prunus armeniaca</name>
    <name type="common">Apricot</name>
    <name type="synonym">Armeniaca vulgaris</name>
    <dbReference type="NCBI Taxonomy" id="36596"/>
    <lineage>
        <taxon>Eukaryota</taxon>
        <taxon>Viridiplantae</taxon>
        <taxon>Streptophyta</taxon>
        <taxon>Embryophyta</taxon>
        <taxon>Tracheophyta</taxon>
        <taxon>Spermatophyta</taxon>
        <taxon>Magnoliopsida</taxon>
        <taxon>eudicotyledons</taxon>
        <taxon>Gunneridae</taxon>
        <taxon>Pentapetalae</taxon>
        <taxon>rosids</taxon>
        <taxon>fabids</taxon>
        <taxon>Rosales</taxon>
        <taxon>Rosaceae</taxon>
        <taxon>Amygdaloideae</taxon>
        <taxon>Amygdaleae</taxon>
        <taxon>Prunus</taxon>
    </lineage>
</organism>
<accession>A0A6J5WFX7</accession>